<organism evidence="6 7">
    <name type="scientific">Fodinicola feengrottensis</name>
    <dbReference type="NCBI Taxonomy" id="435914"/>
    <lineage>
        <taxon>Bacteria</taxon>
        <taxon>Bacillati</taxon>
        <taxon>Actinomycetota</taxon>
        <taxon>Actinomycetes</taxon>
        <taxon>Mycobacteriales</taxon>
        <taxon>Fodinicola</taxon>
    </lineage>
</organism>
<dbReference type="RefSeq" id="WP_344315329.1">
    <property type="nucleotide sequence ID" value="NZ_BAAANY010000045.1"/>
</dbReference>
<evidence type="ECO:0000256" key="3">
    <source>
        <dbReference type="ARBA" id="ARBA00022888"/>
    </source>
</evidence>
<accession>A0ABP4VA39</accession>
<proteinExistence type="predicted"/>
<dbReference type="PROSITE" id="PS51278">
    <property type="entry name" value="GATASE_TYPE_2"/>
    <property type="match status" value="1"/>
</dbReference>
<dbReference type="SUPFAM" id="SSF52402">
    <property type="entry name" value="Adenine nucleotide alpha hydrolases-like"/>
    <property type="match status" value="1"/>
</dbReference>
<gene>
    <name evidence="6" type="ORF">GCM10009765_81370</name>
</gene>
<dbReference type="Pfam" id="PF13537">
    <property type="entry name" value="GATase_7"/>
    <property type="match status" value="1"/>
</dbReference>
<evidence type="ECO:0000256" key="2">
    <source>
        <dbReference type="ARBA" id="ARBA00012737"/>
    </source>
</evidence>
<dbReference type="EMBL" id="BAAANY010000045">
    <property type="protein sequence ID" value="GAA1720848.1"/>
    <property type="molecule type" value="Genomic_DNA"/>
</dbReference>
<comment type="pathway">
    <text evidence="1">Amino-acid biosynthesis; L-asparagine biosynthesis; L-asparagine from L-aspartate (L-Gln route): step 1/1.</text>
</comment>
<comment type="catalytic activity">
    <reaction evidence="4">
        <text>L-aspartate + L-glutamine + ATP + H2O = L-asparagine + L-glutamate + AMP + diphosphate + H(+)</text>
        <dbReference type="Rhea" id="RHEA:12228"/>
        <dbReference type="ChEBI" id="CHEBI:15377"/>
        <dbReference type="ChEBI" id="CHEBI:15378"/>
        <dbReference type="ChEBI" id="CHEBI:29985"/>
        <dbReference type="ChEBI" id="CHEBI:29991"/>
        <dbReference type="ChEBI" id="CHEBI:30616"/>
        <dbReference type="ChEBI" id="CHEBI:33019"/>
        <dbReference type="ChEBI" id="CHEBI:58048"/>
        <dbReference type="ChEBI" id="CHEBI:58359"/>
        <dbReference type="ChEBI" id="CHEBI:456215"/>
        <dbReference type="EC" id="6.3.5.4"/>
    </reaction>
</comment>
<evidence type="ECO:0000259" key="5">
    <source>
        <dbReference type="PROSITE" id="PS51278"/>
    </source>
</evidence>
<dbReference type="PANTHER" id="PTHR43284:SF1">
    <property type="entry name" value="ASPARAGINE SYNTHETASE"/>
    <property type="match status" value="1"/>
</dbReference>
<evidence type="ECO:0000256" key="1">
    <source>
        <dbReference type="ARBA" id="ARBA00005187"/>
    </source>
</evidence>
<keyword evidence="3" id="KW-0028">Amino-acid biosynthesis</keyword>
<reference evidence="7" key="1">
    <citation type="journal article" date="2019" name="Int. J. Syst. Evol. Microbiol.">
        <title>The Global Catalogue of Microorganisms (GCM) 10K type strain sequencing project: providing services to taxonomists for standard genome sequencing and annotation.</title>
        <authorList>
            <consortium name="The Broad Institute Genomics Platform"/>
            <consortium name="The Broad Institute Genome Sequencing Center for Infectious Disease"/>
            <person name="Wu L."/>
            <person name="Ma J."/>
        </authorList>
    </citation>
    <scope>NUCLEOTIDE SEQUENCE [LARGE SCALE GENOMIC DNA]</scope>
    <source>
        <strain evidence="7">JCM 14718</strain>
    </source>
</reference>
<keyword evidence="7" id="KW-1185">Reference proteome</keyword>
<evidence type="ECO:0000313" key="7">
    <source>
        <dbReference type="Proteomes" id="UP001500618"/>
    </source>
</evidence>
<dbReference type="Gene3D" id="3.60.20.10">
    <property type="entry name" value="Glutamine Phosphoribosylpyrophosphate, subunit 1, domain 1"/>
    <property type="match status" value="1"/>
</dbReference>
<feature type="domain" description="Glutamine amidotransferase type-2" evidence="5">
    <location>
        <begin position="1"/>
        <end position="193"/>
    </location>
</feature>
<dbReference type="InterPro" id="IPR029055">
    <property type="entry name" value="Ntn_hydrolases_N"/>
</dbReference>
<evidence type="ECO:0000313" key="6">
    <source>
        <dbReference type="EMBL" id="GAA1720848.1"/>
    </source>
</evidence>
<dbReference type="InterPro" id="IPR017932">
    <property type="entry name" value="GATase_2_dom"/>
</dbReference>
<keyword evidence="3" id="KW-0061">Asparagine biosynthesis</keyword>
<dbReference type="InterPro" id="IPR051786">
    <property type="entry name" value="ASN_synthetase/amidase"/>
</dbReference>
<dbReference type="Proteomes" id="UP001500618">
    <property type="component" value="Unassembled WGS sequence"/>
</dbReference>
<protein>
    <recommendedName>
        <fullName evidence="2">asparagine synthase (glutamine-hydrolyzing)</fullName>
        <ecNumber evidence="2">6.3.5.4</ecNumber>
    </recommendedName>
</protein>
<dbReference type="EC" id="6.3.5.4" evidence="2"/>
<sequence length="756" mass="79252">MSGDPTGDSRLDSALTSASGIAGAHGGESALAAVIAAEQGHRPAALFAAAGEVSLAFDGELADPDAVRKAVDAPAEATDAELVLAAYQASGTDAFGQLPGRWAVAVNDRRDGRTHLAVDASGAGALYYARVGESYAYASEPTALLAAPELTAAPDDEVVRGYLLTGACDQGERTFFAGISRVPAGHVTTLQSGAATAAYKVPESTGTDLVEAIDTVLAPSHDRASGVRLSHGAPGAYLAARLAEAPVYVLSAGPTSTADTGQTVATALGRTPVTVQASGDQLGTDLADLVRLLGEPVPDLAAYALYATARAAKGSLVDPAGADTALRLSVETPKAKRTVEVASLLSTVDGGSAEPGSAAEVALRVADRIGAHTGVPVRLPFCDREVRRVAAAAADPGELVAALLTPRVRAAAGPLRPAAPVTEWLLRLKNRVYGTFLSESFTTRPWFAQQEILVAFEDFIKGRNADAAVFWRLLNVELWMAEFVDPKPDEVAPVAIKGPLEANNGKKLLIDVDGEQWLRFPVRTDLFARGDDFEKLISGYINDFFTSMESDGGYADRFEHEWYLLVSEKVIAISQGRSYFIWDIQPNWWARTLSKFVVKTPYGIGLGSPWTMQLALQEAGLPRILVASAAGAAGKVIGRRGLFYQVAGHSVRAIDGPTEYSAYPSNVSAKLAPAKPKQVATKLVAALRDALVERGHESVAAKLAGVVVIDANDIGRNILGANANRPDVFFEKLFADNPLGQGSEQTPLAVAVPAAS</sequence>
<evidence type="ECO:0000256" key="4">
    <source>
        <dbReference type="ARBA" id="ARBA00048741"/>
    </source>
</evidence>
<dbReference type="SUPFAM" id="SSF56235">
    <property type="entry name" value="N-terminal nucleophile aminohydrolases (Ntn hydrolases)"/>
    <property type="match status" value="1"/>
</dbReference>
<dbReference type="PANTHER" id="PTHR43284">
    <property type="entry name" value="ASPARAGINE SYNTHETASE (GLUTAMINE-HYDROLYZING)"/>
    <property type="match status" value="1"/>
</dbReference>
<dbReference type="SUPFAM" id="SSF144010">
    <property type="entry name" value="CofE-like"/>
    <property type="match status" value="1"/>
</dbReference>
<name>A0ABP4VA39_9ACTN</name>
<comment type="caution">
    <text evidence="6">The sequence shown here is derived from an EMBL/GenBank/DDBJ whole genome shotgun (WGS) entry which is preliminary data.</text>
</comment>